<keyword evidence="6" id="KW-0406">Ion transport</keyword>
<keyword evidence="4 8" id="KW-0812">Transmembrane</keyword>
<feature type="transmembrane region" description="Helical" evidence="8">
    <location>
        <begin position="130"/>
        <end position="151"/>
    </location>
</feature>
<evidence type="ECO:0000256" key="8">
    <source>
        <dbReference type="SAM" id="Phobius"/>
    </source>
</evidence>
<evidence type="ECO:0000256" key="7">
    <source>
        <dbReference type="ARBA" id="ARBA00023136"/>
    </source>
</evidence>
<keyword evidence="3" id="KW-1003">Cell membrane</keyword>
<dbReference type="GO" id="GO:0005886">
    <property type="term" value="C:plasma membrane"/>
    <property type="evidence" value="ECO:0007669"/>
    <property type="project" value="UniProtKB-SubCell"/>
</dbReference>
<keyword evidence="10" id="KW-1185">Reference proteome</keyword>
<dbReference type="Pfam" id="PF02386">
    <property type="entry name" value="TrkH"/>
    <property type="match status" value="1"/>
</dbReference>
<proteinExistence type="predicted"/>
<keyword evidence="7 8" id="KW-0472">Membrane</keyword>
<dbReference type="EMBL" id="OBDY01000005">
    <property type="protein sequence ID" value="SNY37654.1"/>
    <property type="molecule type" value="Genomic_DNA"/>
</dbReference>
<evidence type="ECO:0000313" key="9">
    <source>
        <dbReference type="EMBL" id="SNY37654.1"/>
    </source>
</evidence>
<dbReference type="PANTHER" id="PTHR32024:SF1">
    <property type="entry name" value="KTR SYSTEM POTASSIUM UPTAKE PROTEIN B"/>
    <property type="match status" value="1"/>
</dbReference>
<feature type="transmembrane region" description="Helical" evidence="8">
    <location>
        <begin position="194"/>
        <end position="216"/>
    </location>
</feature>
<keyword evidence="2" id="KW-0813">Transport</keyword>
<organism evidence="9 10">
    <name type="scientific">Paractinoplanes atraurantiacus</name>
    <dbReference type="NCBI Taxonomy" id="1036182"/>
    <lineage>
        <taxon>Bacteria</taxon>
        <taxon>Bacillati</taxon>
        <taxon>Actinomycetota</taxon>
        <taxon>Actinomycetes</taxon>
        <taxon>Micromonosporales</taxon>
        <taxon>Micromonosporaceae</taxon>
        <taxon>Paractinoplanes</taxon>
    </lineage>
</organism>
<accession>A0A285HPR9</accession>
<feature type="transmembrane region" description="Helical" evidence="8">
    <location>
        <begin position="236"/>
        <end position="255"/>
    </location>
</feature>
<feature type="transmembrane region" description="Helical" evidence="8">
    <location>
        <begin position="314"/>
        <end position="334"/>
    </location>
</feature>
<gene>
    <name evidence="9" type="ORF">SAMN05421748_105126</name>
</gene>
<evidence type="ECO:0000256" key="3">
    <source>
        <dbReference type="ARBA" id="ARBA00022475"/>
    </source>
</evidence>
<name>A0A285HPR9_9ACTN</name>
<sequence>MRYKFLMRPARPHPARTVTVAFLAAVATGAALLMLPVSRAGDGSAPFTTALFTSTSAITTSGMTTVDTATYWSGFGHVLLAVLTQAGGFGITTFATLLGLLVSQRLGLRGRMMAGVETSTGLAHGDFRRVLILAAAVMFACETVITVIVTARLHLTYDVAFGPALAEGAFNAVQAFNNCGFSLRSDGLTAFAGDWWMCVPLTLGVIAGGIGVPVLYEIGRQRRGPSAWSTHTRLTVWGSLVLLAVGFAAVLALEWRNPGTLGPLGVPGKLLASFVQGTIPRSGGFNTVDYGAMNEDTSAIVVGLMFIGGGSASTAGGIKVTTFFLLAYVIWTEVRGERDVVIGRRRIAESTQRQATAVALLGVATVAGGTLTLLAVTGGVPFDRALFEVMSAFSTAGLTNGLTAELSESRQLILSVMMFIGRVGTVAVASALALNTRHRKYRYPEERPIVG</sequence>
<protein>
    <submittedName>
        <fullName evidence="9">Trk-type K+ transport system, membrane component</fullName>
    </submittedName>
</protein>
<dbReference type="PANTHER" id="PTHR32024">
    <property type="entry name" value="TRK SYSTEM POTASSIUM UPTAKE PROTEIN TRKG-RELATED"/>
    <property type="match status" value="1"/>
</dbReference>
<reference evidence="9 10" key="1">
    <citation type="submission" date="2017-09" db="EMBL/GenBank/DDBJ databases">
        <authorList>
            <person name="Ehlers B."/>
            <person name="Leendertz F.H."/>
        </authorList>
    </citation>
    <scope>NUCLEOTIDE SEQUENCE [LARGE SCALE GENOMIC DNA]</scope>
    <source>
        <strain evidence="9 10">CGMCC 4.6857</strain>
    </source>
</reference>
<dbReference type="Proteomes" id="UP000219612">
    <property type="component" value="Unassembled WGS sequence"/>
</dbReference>
<evidence type="ECO:0000256" key="2">
    <source>
        <dbReference type="ARBA" id="ARBA00022448"/>
    </source>
</evidence>
<feature type="transmembrane region" description="Helical" evidence="8">
    <location>
        <begin position="412"/>
        <end position="434"/>
    </location>
</feature>
<evidence type="ECO:0000256" key="4">
    <source>
        <dbReference type="ARBA" id="ARBA00022692"/>
    </source>
</evidence>
<evidence type="ECO:0000256" key="1">
    <source>
        <dbReference type="ARBA" id="ARBA00004651"/>
    </source>
</evidence>
<evidence type="ECO:0000256" key="5">
    <source>
        <dbReference type="ARBA" id="ARBA00022989"/>
    </source>
</evidence>
<dbReference type="AlphaFoldDB" id="A0A285HPR9"/>
<dbReference type="GO" id="GO:0008324">
    <property type="term" value="F:monoatomic cation transmembrane transporter activity"/>
    <property type="evidence" value="ECO:0007669"/>
    <property type="project" value="InterPro"/>
</dbReference>
<evidence type="ECO:0000313" key="10">
    <source>
        <dbReference type="Proteomes" id="UP000219612"/>
    </source>
</evidence>
<comment type="subcellular location">
    <subcellularLocation>
        <location evidence="1">Cell membrane</location>
        <topology evidence="1">Multi-pass membrane protein</topology>
    </subcellularLocation>
</comment>
<feature type="transmembrane region" description="Helical" evidence="8">
    <location>
        <begin position="78"/>
        <end position="102"/>
    </location>
</feature>
<dbReference type="GO" id="GO:0030001">
    <property type="term" value="P:metal ion transport"/>
    <property type="evidence" value="ECO:0007669"/>
    <property type="project" value="UniProtKB-ARBA"/>
</dbReference>
<feature type="transmembrane region" description="Helical" evidence="8">
    <location>
        <begin position="355"/>
        <end position="376"/>
    </location>
</feature>
<evidence type="ECO:0000256" key="6">
    <source>
        <dbReference type="ARBA" id="ARBA00023065"/>
    </source>
</evidence>
<keyword evidence="5 8" id="KW-1133">Transmembrane helix</keyword>
<dbReference type="InterPro" id="IPR003445">
    <property type="entry name" value="Cat_transpt"/>
</dbReference>